<name>A0A127QNZ4_9BURK</name>
<evidence type="ECO:0000313" key="3">
    <source>
        <dbReference type="Proteomes" id="UP000071778"/>
    </source>
</evidence>
<gene>
    <name evidence="2" type="primary">pilV</name>
    <name evidence="2" type="ORF">CAter282_3629</name>
</gene>
<keyword evidence="1" id="KW-0472">Membrane</keyword>
<evidence type="ECO:0000256" key="1">
    <source>
        <dbReference type="SAM" id="Phobius"/>
    </source>
</evidence>
<keyword evidence="3" id="KW-1185">Reference proteome</keyword>
<dbReference type="Proteomes" id="UP000071778">
    <property type="component" value="Chromosome"/>
</dbReference>
<reference evidence="2 3" key="1">
    <citation type="submission" date="2015-11" db="EMBL/GenBank/DDBJ databases">
        <title>Exploring the genomic traits of fungus-feeding bacterial genus Collimonas.</title>
        <authorList>
            <person name="Song C."/>
            <person name="Schmidt R."/>
            <person name="de Jager V."/>
            <person name="Krzyzanowska D."/>
            <person name="Jongedijk E."/>
            <person name="Cankar K."/>
            <person name="Beekwilder J."/>
            <person name="van Veen A."/>
            <person name="de Boer W."/>
            <person name="van Veen J.A."/>
            <person name="Garbeva P."/>
        </authorList>
    </citation>
    <scope>NUCLEOTIDE SEQUENCE [LARGE SCALE GENOMIC DNA]</scope>
    <source>
        <strain evidence="2 3">Ter282</strain>
    </source>
</reference>
<dbReference type="AlphaFoldDB" id="A0A127QNZ4"/>
<proteinExistence type="predicted"/>
<dbReference type="NCBIfam" id="TIGR02523">
    <property type="entry name" value="type_IV_pilV"/>
    <property type="match status" value="1"/>
</dbReference>
<feature type="transmembrane region" description="Helical" evidence="1">
    <location>
        <begin position="21"/>
        <end position="42"/>
    </location>
</feature>
<keyword evidence="1" id="KW-1133">Transmembrane helix</keyword>
<dbReference type="InterPro" id="IPR013362">
    <property type="entry name" value="Pilus_4_PilV"/>
</dbReference>
<dbReference type="Pfam" id="PF07963">
    <property type="entry name" value="N_methyl"/>
    <property type="match status" value="1"/>
</dbReference>
<organism evidence="2 3">
    <name type="scientific">Collimonas arenae</name>
    <dbReference type="NCBI Taxonomy" id="279058"/>
    <lineage>
        <taxon>Bacteria</taxon>
        <taxon>Pseudomonadati</taxon>
        <taxon>Pseudomonadota</taxon>
        <taxon>Betaproteobacteria</taxon>
        <taxon>Burkholderiales</taxon>
        <taxon>Oxalobacteraceae</taxon>
        <taxon>Collimonas</taxon>
    </lineage>
</organism>
<dbReference type="InterPro" id="IPR012902">
    <property type="entry name" value="N_methyl_site"/>
</dbReference>
<dbReference type="EMBL" id="CP013235">
    <property type="protein sequence ID" value="AMP11312.1"/>
    <property type="molecule type" value="Genomic_DNA"/>
</dbReference>
<accession>A0A127QNZ4</accession>
<evidence type="ECO:0000313" key="2">
    <source>
        <dbReference type="EMBL" id="AMP11312.1"/>
    </source>
</evidence>
<dbReference type="OrthoDB" id="8781553at2"/>
<dbReference type="PATRIC" id="fig|279058.17.peg.3931"/>
<sequence>MAFLNKKRSHAKAKHLQRGVGMIEVLISITITAFALLGLAGLQMAALKYQKVAHFRSVASQLGADMADRVRANATSVTTTVGTNAVTYVTTDKYSPTPPSDVPSCANNSGTACATPQDIVNKDIYEWRAALSRALAGGWGTVSAYNATPGPNQGVTVTVYYNEPDRALASVLDSDCDSSVFPAGVEQSQMRCFKTTVMP</sequence>
<dbReference type="RefSeq" id="WP_061534331.1">
    <property type="nucleotide sequence ID" value="NZ_CP013233.1"/>
</dbReference>
<keyword evidence="1" id="KW-0812">Transmembrane</keyword>
<protein>
    <submittedName>
        <fullName evidence="2">Type IV pilus modification protein PilV</fullName>
    </submittedName>
</protein>